<sequence>MKTKEQIEIEKKWTVLEAKWQSPIGQEASKKLSKVYREFWETEAGKRAARKASKIMLGFYKNTAYLSAIHDILDGADFTVG</sequence>
<reference evidence="1" key="1">
    <citation type="journal article" date="2015" name="Nature">
        <title>Complex archaea that bridge the gap between prokaryotes and eukaryotes.</title>
        <authorList>
            <person name="Spang A."/>
            <person name="Saw J.H."/>
            <person name="Jorgensen S.L."/>
            <person name="Zaremba-Niedzwiedzka K."/>
            <person name="Martijn J."/>
            <person name="Lind A.E."/>
            <person name="van Eijk R."/>
            <person name="Schleper C."/>
            <person name="Guy L."/>
            <person name="Ettema T.J."/>
        </authorList>
    </citation>
    <scope>NUCLEOTIDE SEQUENCE</scope>
</reference>
<name>A0A0F9CVZ2_9ZZZZ</name>
<accession>A0A0F9CVZ2</accession>
<dbReference type="AlphaFoldDB" id="A0A0F9CVZ2"/>
<dbReference type="EMBL" id="LAZR01031513">
    <property type="protein sequence ID" value="KKL53533.1"/>
    <property type="molecule type" value="Genomic_DNA"/>
</dbReference>
<proteinExistence type="predicted"/>
<gene>
    <name evidence="1" type="ORF">LCGC14_2274480</name>
</gene>
<comment type="caution">
    <text evidence="1">The sequence shown here is derived from an EMBL/GenBank/DDBJ whole genome shotgun (WGS) entry which is preliminary data.</text>
</comment>
<evidence type="ECO:0000313" key="1">
    <source>
        <dbReference type="EMBL" id="KKL53533.1"/>
    </source>
</evidence>
<protein>
    <submittedName>
        <fullName evidence="1">Uncharacterized protein</fullName>
    </submittedName>
</protein>
<organism evidence="1">
    <name type="scientific">marine sediment metagenome</name>
    <dbReference type="NCBI Taxonomy" id="412755"/>
    <lineage>
        <taxon>unclassified sequences</taxon>
        <taxon>metagenomes</taxon>
        <taxon>ecological metagenomes</taxon>
    </lineage>
</organism>